<evidence type="ECO:0000313" key="3">
    <source>
        <dbReference type="EMBL" id="CUV40770.1"/>
    </source>
</evidence>
<evidence type="ECO:0000313" key="2">
    <source>
        <dbReference type="EMBL" id="CUV35509.1"/>
    </source>
</evidence>
<reference evidence="4" key="1">
    <citation type="submission" date="2015-10" db="EMBL/GenBank/DDBJ databases">
        <authorList>
            <person name="Gilbert D.G."/>
        </authorList>
    </citation>
    <scope>NUCLEOTIDE SEQUENCE</scope>
    <source>
        <strain evidence="4">Phyl III-seqv23</strain>
    </source>
</reference>
<organism evidence="4">
    <name type="scientific">Ralstonia solanacearum</name>
    <name type="common">Pseudomonas solanacearum</name>
    <dbReference type="NCBI Taxonomy" id="305"/>
    <lineage>
        <taxon>Bacteria</taxon>
        <taxon>Pseudomonadati</taxon>
        <taxon>Pseudomonadota</taxon>
        <taxon>Betaproteobacteria</taxon>
        <taxon>Burkholderiales</taxon>
        <taxon>Burkholderiaceae</taxon>
        <taxon>Ralstonia</taxon>
        <taxon>Ralstonia solanacearum species complex</taxon>
    </lineage>
</organism>
<name>A0A0S4WY16_RALSL</name>
<evidence type="ECO:0000313" key="1">
    <source>
        <dbReference type="EMBL" id="CUV22849.1"/>
    </source>
</evidence>
<dbReference type="AlphaFoldDB" id="A0A0S4WY16"/>
<dbReference type="EMBL" id="LN899820">
    <property type="protein sequence ID" value="CUV56509.1"/>
    <property type="molecule type" value="Genomic_DNA"/>
</dbReference>
<proteinExistence type="predicted"/>
<dbReference type="EMBL" id="LN899825">
    <property type="protein sequence ID" value="CUV35509.1"/>
    <property type="molecule type" value="Genomic_DNA"/>
</dbReference>
<dbReference type="EMBL" id="LN899823">
    <property type="protein sequence ID" value="CUV22849.1"/>
    <property type="molecule type" value="Genomic_DNA"/>
</dbReference>
<accession>A0A0S4WY16</accession>
<evidence type="ECO:0000313" key="4">
    <source>
        <dbReference type="EMBL" id="CUV56509.1"/>
    </source>
</evidence>
<protein>
    <submittedName>
        <fullName evidence="4">Uncharacterized protein</fullName>
    </submittedName>
</protein>
<dbReference type="EMBL" id="LN899826">
    <property type="protein sequence ID" value="CUV40770.1"/>
    <property type="molecule type" value="Genomic_DNA"/>
</dbReference>
<sequence>MPFVWRRGGCWSSANASTVQPVWGAASPAPHSVTSHLPACRCAMGHRYSAAGQLRTLSNAFAQTFECLQSAS</sequence>
<gene>
    <name evidence="1" type="ORF">RUN1744_v1_260017</name>
    <name evidence="4" type="ORF">RUN215_v1_840024</name>
    <name evidence="2" type="ORF">TD1301_v1_1480006</name>
    <name evidence="3" type="ORF">TF3108_v1_560015</name>
</gene>